<dbReference type="EMBL" id="JACMSC010000007">
    <property type="protein sequence ID" value="KAG6516139.1"/>
    <property type="molecule type" value="Genomic_DNA"/>
</dbReference>
<keyword evidence="5" id="KW-0378">Hydrolase</keyword>
<evidence type="ECO:0000256" key="3">
    <source>
        <dbReference type="ARBA" id="ARBA00022722"/>
    </source>
</evidence>
<keyword evidence="3" id="KW-0540">Nuclease</keyword>
<protein>
    <recommendedName>
        <fullName evidence="7">Reverse transcriptase RNase H-like domain-containing protein</fullName>
    </recommendedName>
</protein>
<evidence type="ECO:0000256" key="1">
    <source>
        <dbReference type="ARBA" id="ARBA00022679"/>
    </source>
</evidence>
<dbReference type="GO" id="GO:0004519">
    <property type="term" value="F:endonuclease activity"/>
    <property type="evidence" value="ECO:0007669"/>
    <property type="project" value="UniProtKB-KW"/>
</dbReference>
<reference evidence="8 9" key="1">
    <citation type="submission" date="2020-08" db="EMBL/GenBank/DDBJ databases">
        <title>Plant Genome Project.</title>
        <authorList>
            <person name="Zhang R.-G."/>
        </authorList>
    </citation>
    <scope>NUCLEOTIDE SEQUENCE [LARGE SCALE GENOMIC DNA]</scope>
    <source>
        <tissue evidence="8">Rhizome</tissue>
    </source>
</reference>
<proteinExistence type="predicted"/>
<dbReference type="Gene3D" id="3.30.420.10">
    <property type="entry name" value="Ribonuclease H-like superfamily/Ribonuclease H"/>
    <property type="match status" value="1"/>
</dbReference>
<evidence type="ECO:0000256" key="4">
    <source>
        <dbReference type="ARBA" id="ARBA00022759"/>
    </source>
</evidence>
<comment type="caution">
    <text evidence="8">The sequence shown here is derived from an EMBL/GenBank/DDBJ whole genome shotgun (WGS) entry which is preliminary data.</text>
</comment>
<evidence type="ECO:0000313" key="9">
    <source>
        <dbReference type="Proteomes" id="UP000734854"/>
    </source>
</evidence>
<keyword evidence="6" id="KW-0695">RNA-directed DNA polymerase</keyword>
<keyword evidence="1" id="KW-0808">Transferase</keyword>
<feature type="domain" description="Reverse transcriptase RNase H-like" evidence="7">
    <location>
        <begin position="64"/>
        <end position="142"/>
    </location>
</feature>
<evidence type="ECO:0000256" key="5">
    <source>
        <dbReference type="ARBA" id="ARBA00022801"/>
    </source>
</evidence>
<sequence>MGEPTPPSSNRKPSLSELPSGAIVVQPLTYLPPTPAGPTASFSTIRSSPTSKSKGWGGICKWKLQKHDSKTEEKIYAYASGKFSPPKSTIDAEIHAVLNSLNSFKIYYLDKEELLIRTDCQAIISFFNKSAQNKSSRVRWIAFTDFITGLGIPVHFQHIEGKDNLLADALSRLPCVLTGP</sequence>
<keyword evidence="4" id="KW-0255">Endonuclease</keyword>
<dbReference type="InterPro" id="IPR041373">
    <property type="entry name" value="RT_RNaseH"/>
</dbReference>
<name>A0A8J5LFW5_ZINOF</name>
<dbReference type="InterPro" id="IPR036397">
    <property type="entry name" value="RNaseH_sf"/>
</dbReference>
<dbReference type="SUPFAM" id="SSF56672">
    <property type="entry name" value="DNA/RNA polymerases"/>
    <property type="match status" value="1"/>
</dbReference>
<evidence type="ECO:0000313" key="8">
    <source>
        <dbReference type="EMBL" id="KAG6516139.1"/>
    </source>
</evidence>
<evidence type="ECO:0000256" key="2">
    <source>
        <dbReference type="ARBA" id="ARBA00022695"/>
    </source>
</evidence>
<dbReference type="InterPro" id="IPR043502">
    <property type="entry name" value="DNA/RNA_pol_sf"/>
</dbReference>
<dbReference type="AlphaFoldDB" id="A0A8J5LFW5"/>
<dbReference type="GO" id="GO:0003676">
    <property type="term" value="F:nucleic acid binding"/>
    <property type="evidence" value="ECO:0007669"/>
    <property type="project" value="InterPro"/>
</dbReference>
<organism evidence="8 9">
    <name type="scientific">Zingiber officinale</name>
    <name type="common">Ginger</name>
    <name type="synonym">Amomum zingiber</name>
    <dbReference type="NCBI Taxonomy" id="94328"/>
    <lineage>
        <taxon>Eukaryota</taxon>
        <taxon>Viridiplantae</taxon>
        <taxon>Streptophyta</taxon>
        <taxon>Embryophyta</taxon>
        <taxon>Tracheophyta</taxon>
        <taxon>Spermatophyta</taxon>
        <taxon>Magnoliopsida</taxon>
        <taxon>Liliopsida</taxon>
        <taxon>Zingiberales</taxon>
        <taxon>Zingiberaceae</taxon>
        <taxon>Zingiber</taxon>
    </lineage>
</organism>
<accession>A0A8J5LFW5</accession>
<keyword evidence="9" id="KW-1185">Reference proteome</keyword>
<evidence type="ECO:0000259" key="7">
    <source>
        <dbReference type="Pfam" id="PF17917"/>
    </source>
</evidence>
<dbReference type="GO" id="GO:0016787">
    <property type="term" value="F:hydrolase activity"/>
    <property type="evidence" value="ECO:0007669"/>
    <property type="project" value="UniProtKB-KW"/>
</dbReference>
<dbReference type="Pfam" id="PF17917">
    <property type="entry name" value="RT_RNaseH"/>
    <property type="match status" value="1"/>
</dbReference>
<dbReference type="GO" id="GO:0003964">
    <property type="term" value="F:RNA-directed DNA polymerase activity"/>
    <property type="evidence" value="ECO:0007669"/>
    <property type="project" value="UniProtKB-KW"/>
</dbReference>
<gene>
    <name evidence="8" type="ORF">ZIOFF_026588</name>
</gene>
<keyword evidence="2" id="KW-0548">Nucleotidyltransferase</keyword>
<evidence type="ECO:0000256" key="6">
    <source>
        <dbReference type="ARBA" id="ARBA00022918"/>
    </source>
</evidence>
<dbReference type="Proteomes" id="UP000734854">
    <property type="component" value="Unassembled WGS sequence"/>
</dbReference>